<accession>A0A2U8VLR4</accession>
<evidence type="ECO:0000313" key="2">
    <source>
        <dbReference type="EMBL" id="AWN34589.1"/>
    </source>
</evidence>
<evidence type="ECO:0008006" key="4">
    <source>
        <dbReference type="Google" id="ProtNLM"/>
    </source>
</evidence>
<evidence type="ECO:0000313" key="3">
    <source>
        <dbReference type="Proteomes" id="UP000246058"/>
    </source>
</evidence>
<protein>
    <recommendedName>
        <fullName evidence="4">DUF2336 domain-containing protein</fullName>
    </recommendedName>
</protein>
<dbReference type="InterPro" id="IPR019285">
    <property type="entry name" value="DUF2336"/>
</dbReference>
<keyword evidence="3" id="KW-1185">Reference proteome</keyword>
<dbReference type="Pfam" id="PF10098">
    <property type="entry name" value="DUF2336"/>
    <property type="match status" value="1"/>
</dbReference>
<gene>
    <name evidence="2" type="ORF">DK427_01580</name>
</gene>
<name>A0A2U8VLR4_9HYPH</name>
<reference evidence="2 3" key="1">
    <citation type="submission" date="2018-05" db="EMBL/GenBank/DDBJ databases">
        <title>Complete Genome Sequence of Methylobacterium sp. 17Sr1-43.</title>
        <authorList>
            <person name="Srinivasan S."/>
        </authorList>
    </citation>
    <scope>NUCLEOTIDE SEQUENCE [LARGE SCALE GENOMIC DNA]</scope>
    <source>
        <strain evidence="2 3">17Sr1-43</strain>
    </source>
</reference>
<dbReference type="OrthoDB" id="8455292at2"/>
<organism evidence="2 3">
    <name type="scientific">Methylobacterium radiodurans</name>
    <dbReference type="NCBI Taxonomy" id="2202828"/>
    <lineage>
        <taxon>Bacteria</taxon>
        <taxon>Pseudomonadati</taxon>
        <taxon>Pseudomonadota</taxon>
        <taxon>Alphaproteobacteria</taxon>
        <taxon>Hyphomicrobiales</taxon>
        <taxon>Methylobacteriaceae</taxon>
        <taxon>Methylobacterium</taxon>
    </lineage>
</organism>
<dbReference type="KEGG" id="meti:DK427_01580"/>
<dbReference type="AlphaFoldDB" id="A0A2U8VLR4"/>
<evidence type="ECO:0000256" key="1">
    <source>
        <dbReference type="SAM" id="MobiDB-lite"/>
    </source>
</evidence>
<sequence length="373" mass="39510">MPPSVENAPDLSGLIELSRVAHLDLKPVVLRVQTDLFVQAERRDRAERESFEALACGLIPTVDEDTALIVAEKLAGFPGTPEAVLVALASRGGPVRDAVVAGAPTLTPRLLDAALGDGADLAAAIAARPGLDRATIEDLIGRDDPVIDRALAANTGIVLQASAAARLVARGRTQADLGRLLLARPDLSAAEMAPLYLHADPVRREAIRESVEATAALRPCPPPPRGAGTELTGLSAAHDVTGFIGALAGMLGLPRDFLAASPDPSTRYDLITLCLRAADLHEEEAVYVFLTLNEGVARSAERVFDLVRLFRTVSRTAARDLISAITDRPLRERGGPAEAYQPHHAPESQKIRTAATERPALRPALPGRARMSS</sequence>
<dbReference type="Proteomes" id="UP000246058">
    <property type="component" value="Chromosome"/>
</dbReference>
<dbReference type="RefSeq" id="WP_109949729.1">
    <property type="nucleotide sequence ID" value="NZ_CP029551.1"/>
</dbReference>
<proteinExistence type="predicted"/>
<feature type="region of interest" description="Disordered" evidence="1">
    <location>
        <begin position="332"/>
        <end position="373"/>
    </location>
</feature>
<dbReference type="EMBL" id="CP029551">
    <property type="protein sequence ID" value="AWN34589.1"/>
    <property type="molecule type" value="Genomic_DNA"/>
</dbReference>